<feature type="domain" description="Serine aminopeptidase S33" evidence="1">
    <location>
        <begin position="26"/>
        <end position="292"/>
    </location>
</feature>
<dbReference type="InterPro" id="IPR029058">
    <property type="entry name" value="AB_hydrolase_fold"/>
</dbReference>
<dbReference type="InterPro" id="IPR051044">
    <property type="entry name" value="MAG_DAG_Lipase"/>
</dbReference>
<keyword evidence="3" id="KW-1185">Reference proteome</keyword>
<dbReference type="EMBL" id="VFMO01000001">
    <property type="protein sequence ID" value="TQJ12899.1"/>
    <property type="molecule type" value="Genomic_DNA"/>
</dbReference>
<dbReference type="InterPro" id="IPR022742">
    <property type="entry name" value="Hydrolase_4"/>
</dbReference>
<evidence type="ECO:0000313" key="2">
    <source>
        <dbReference type="EMBL" id="TQJ12899.1"/>
    </source>
</evidence>
<gene>
    <name evidence="2" type="ORF">FB459_0276</name>
</gene>
<dbReference type="AlphaFoldDB" id="A0A542EC35"/>
<name>A0A542EC35_9MICO</name>
<dbReference type="Proteomes" id="UP000320806">
    <property type="component" value="Unassembled WGS sequence"/>
</dbReference>
<keyword evidence="2" id="KW-0378">Hydrolase</keyword>
<evidence type="ECO:0000259" key="1">
    <source>
        <dbReference type="Pfam" id="PF12146"/>
    </source>
</evidence>
<dbReference type="PANTHER" id="PTHR11614">
    <property type="entry name" value="PHOSPHOLIPASE-RELATED"/>
    <property type="match status" value="1"/>
</dbReference>
<sequence length="315" mass="34240">MRTDTFLLDTADETPVFVHCWSPEGTPRAAVQLAHGMAEHGARYERFAQALTDAGYVVYAGDHRGHGKTVRDPNDVGYFKDEEGFDAVVDDMSVLTQRIKADHPGLPVFLFGHSMGSFLSRMYVTKYGSELAGLVLSGTGGSAGPLGKVGRAIAGVQAKVKGRRHPSGLMNKLTFGQYNAAFKPARTDFDWLSRDEAEVDRYIADPKCGELFTAGFYADLLHGLERVNDDKVVSATPDDLPILLVSGSNDPVGGKEAKGVREVAAQLRTTGVREVTTTIYPEARHELLNETNRDEVTADLLAWFDAHLPQQGTSA</sequence>
<reference evidence="2 3" key="1">
    <citation type="submission" date="2019-06" db="EMBL/GenBank/DDBJ databases">
        <title>Sequencing the genomes of 1000 actinobacteria strains.</title>
        <authorList>
            <person name="Klenk H.-P."/>
        </authorList>
    </citation>
    <scope>NUCLEOTIDE SEQUENCE [LARGE SCALE GENOMIC DNA]</scope>
    <source>
        <strain evidence="2 3">DSM 19828</strain>
    </source>
</reference>
<dbReference type="GO" id="GO:0016787">
    <property type="term" value="F:hydrolase activity"/>
    <property type="evidence" value="ECO:0007669"/>
    <property type="project" value="UniProtKB-KW"/>
</dbReference>
<dbReference type="OrthoDB" id="9806902at2"/>
<dbReference type="RefSeq" id="WP_141927189.1">
    <property type="nucleotide sequence ID" value="NZ_BAABCI010000004.1"/>
</dbReference>
<evidence type="ECO:0000313" key="3">
    <source>
        <dbReference type="Proteomes" id="UP000320806"/>
    </source>
</evidence>
<organism evidence="2 3">
    <name type="scientific">Yimella lutea</name>
    <dbReference type="NCBI Taxonomy" id="587872"/>
    <lineage>
        <taxon>Bacteria</taxon>
        <taxon>Bacillati</taxon>
        <taxon>Actinomycetota</taxon>
        <taxon>Actinomycetes</taxon>
        <taxon>Micrococcales</taxon>
        <taxon>Dermacoccaceae</taxon>
        <taxon>Yimella</taxon>
    </lineage>
</organism>
<comment type="caution">
    <text evidence="2">The sequence shown here is derived from an EMBL/GenBank/DDBJ whole genome shotgun (WGS) entry which is preliminary data.</text>
</comment>
<accession>A0A542EC35</accession>
<dbReference type="SUPFAM" id="SSF53474">
    <property type="entry name" value="alpha/beta-Hydrolases"/>
    <property type="match status" value="1"/>
</dbReference>
<protein>
    <submittedName>
        <fullName evidence="2">Alpha-beta hydrolase superfamily lysophospholipase</fullName>
    </submittedName>
</protein>
<dbReference type="Gene3D" id="3.40.50.1820">
    <property type="entry name" value="alpha/beta hydrolase"/>
    <property type="match status" value="1"/>
</dbReference>
<dbReference type="Pfam" id="PF12146">
    <property type="entry name" value="Hydrolase_4"/>
    <property type="match status" value="1"/>
</dbReference>
<proteinExistence type="predicted"/>